<dbReference type="Proteomes" id="UP000239649">
    <property type="component" value="Unassembled WGS sequence"/>
</dbReference>
<keyword evidence="7 9" id="KW-0175">Coiled coil</keyword>
<dbReference type="STRING" id="554055.A0A2P6V3C2"/>
<sequence length="893" mass="93384">MPVGTVAARERLAFNPADWTLPSPGSPCESLQPSCDAAIACQPACAAKGRAVPLGFQAAPASLGAAIGESSSPAVSAASTASAEVEARSPAARRRRPFRSDSWEPEVAFPEQSEQQEEHQVFNGPQDRYAGTALSPSCSTAAADSAPFAAAAADSFATPPAGLLPSPGCTAWSGRSAGSDAATPASRLSASPHQQQVEILEARLAAERDARAALTRRLAEQRAEAEQQCQALGQRYEQQLAELRDELQQGAAAAAATAASGGNLAGSLEDADALRRLAEQDMLLRAYQAENELAATRLRQMAVDRKTAAAEAAAREEELQAALAQALAQAERARATPPGTPGVDAARLTELLRLQGELEAVRTAAAQRERELRTQAERAEQGRCEAMQQLEAAAADRAELARTQQQLADSDGLVRQQAALINQLEQQLLAQDALPPAPLAAAQQARLQHLEAENASLRAGLAHAQAVGLGGGGGGDGDSSDHQRSAELQSKLARLQSALQLKEGQHERQLRALKREHERLRVEQGIRAASRASAARVKELEAQLAQEREAAGRRVRLLEVRLKEAESRAAPVQQASSSGGGGGSARSEPAAADTRPVPRPGKAGKAAAAQHEALLAATTQLRQRDARVRRLESEAARRDAELEILQQRAAAADEHANSAAEREAEALRQAAAAAQAVEEVAAANESLQAQVRQVAALRTQVAAAEAAAVELQQQGEQLREAQTALAAQQRGQEEREAAAAAALQRQQEQHSAALEAAQRAGDEAMAAQWGARLAAAEAAAAEARAAVARLQGELRSARAGLPWLPSAAEFAALEKRMEEVEAAAAAREARWAAAAEAAAGAAAAHHQRLRAQFEAALAAKEGEVEGFRQQLEGVLAAARALQAAQGCGRSGGS</sequence>
<organism evidence="11 12">
    <name type="scientific">Micractinium conductrix</name>
    <dbReference type="NCBI Taxonomy" id="554055"/>
    <lineage>
        <taxon>Eukaryota</taxon>
        <taxon>Viridiplantae</taxon>
        <taxon>Chlorophyta</taxon>
        <taxon>core chlorophytes</taxon>
        <taxon>Trebouxiophyceae</taxon>
        <taxon>Chlorellales</taxon>
        <taxon>Chlorellaceae</taxon>
        <taxon>Chlorella clade</taxon>
        <taxon>Micractinium</taxon>
    </lineage>
</organism>
<name>A0A2P6V3C2_9CHLO</name>
<dbReference type="PANTHER" id="PTHR34031">
    <property type="entry name" value="CENTROSOMAL PROTEIN OF 162 KDA"/>
    <property type="match status" value="1"/>
</dbReference>
<feature type="region of interest" description="Disordered" evidence="10">
    <location>
        <begin position="79"/>
        <end position="121"/>
    </location>
</feature>
<keyword evidence="5" id="KW-0493">Microtubule</keyword>
<dbReference type="GO" id="GO:0005879">
    <property type="term" value="C:axonemal microtubule"/>
    <property type="evidence" value="ECO:0007669"/>
    <property type="project" value="TreeGrafter"/>
</dbReference>
<keyword evidence="6" id="KW-0970">Cilium biogenesis/degradation</keyword>
<evidence type="ECO:0000256" key="2">
    <source>
        <dbReference type="ARBA" id="ARBA00009485"/>
    </source>
</evidence>
<keyword evidence="12" id="KW-1185">Reference proteome</keyword>
<evidence type="ECO:0000256" key="6">
    <source>
        <dbReference type="ARBA" id="ARBA00022794"/>
    </source>
</evidence>
<evidence type="ECO:0000313" key="12">
    <source>
        <dbReference type="Proteomes" id="UP000239649"/>
    </source>
</evidence>
<dbReference type="OrthoDB" id="10668543at2759"/>
<reference evidence="11 12" key="1">
    <citation type="journal article" date="2018" name="Plant J.">
        <title>Genome sequences of Chlorella sorokiniana UTEX 1602 and Micractinium conductrix SAG 241.80: implications to maltose excretion by a green alga.</title>
        <authorList>
            <person name="Arriola M.B."/>
            <person name="Velmurugan N."/>
            <person name="Zhang Y."/>
            <person name="Plunkett M.H."/>
            <person name="Hondzo H."/>
            <person name="Barney B.M."/>
        </authorList>
    </citation>
    <scope>NUCLEOTIDE SEQUENCE [LARGE SCALE GENOMIC DNA]</scope>
    <source>
        <strain evidence="11 12">SAG 241.80</strain>
    </source>
</reference>
<dbReference type="AlphaFoldDB" id="A0A2P6V3C2"/>
<keyword evidence="8" id="KW-0206">Cytoskeleton</keyword>
<comment type="similarity">
    <text evidence="2">Belongs to the CEP162 family.</text>
</comment>
<comment type="subcellular location">
    <subcellularLocation>
        <location evidence="1">Cytoplasm</location>
        <location evidence="1">Cytoskeleton</location>
        <location evidence="1">Microtubule organizing center</location>
        <location evidence="1">Centrosome</location>
        <location evidence="1">Centriole</location>
    </subcellularLocation>
</comment>
<evidence type="ECO:0000256" key="9">
    <source>
        <dbReference type="SAM" id="Coils"/>
    </source>
</evidence>
<evidence type="ECO:0000256" key="3">
    <source>
        <dbReference type="ARBA" id="ARBA00021406"/>
    </source>
</evidence>
<dbReference type="EMBL" id="LHPF02000035">
    <property type="protein sequence ID" value="PSC68593.1"/>
    <property type="molecule type" value="Genomic_DNA"/>
</dbReference>
<dbReference type="GO" id="GO:0060271">
    <property type="term" value="P:cilium assembly"/>
    <property type="evidence" value="ECO:0007669"/>
    <property type="project" value="TreeGrafter"/>
</dbReference>
<dbReference type="GO" id="GO:0005814">
    <property type="term" value="C:centriole"/>
    <property type="evidence" value="ECO:0007669"/>
    <property type="project" value="UniProtKB-SubCell"/>
</dbReference>
<evidence type="ECO:0000256" key="7">
    <source>
        <dbReference type="ARBA" id="ARBA00023054"/>
    </source>
</evidence>
<accession>A0A2P6V3C2</accession>
<feature type="coiled-coil region" evidence="9">
    <location>
        <begin position="309"/>
        <end position="371"/>
    </location>
</feature>
<evidence type="ECO:0000256" key="4">
    <source>
        <dbReference type="ARBA" id="ARBA00022490"/>
    </source>
</evidence>
<feature type="region of interest" description="Disordered" evidence="10">
    <location>
        <begin position="468"/>
        <end position="487"/>
    </location>
</feature>
<evidence type="ECO:0000256" key="5">
    <source>
        <dbReference type="ARBA" id="ARBA00022701"/>
    </source>
</evidence>
<gene>
    <name evidence="11" type="ORF">C2E20_7789</name>
</gene>
<proteinExistence type="inferred from homology"/>
<evidence type="ECO:0000313" key="11">
    <source>
        <dbReference type="EMBL" id="PSC68593.1"/>
    </source>
</evidence>
<feature type="compositionally biased region" description="Low complexity" evidence="10">
    <location>
        <begin position="79"/>
        <end position="90"/>
    </location>
</feature>
<protein>
    <recommendedName>
        <fullName evidence="3">Centrosomal protein of 162 kDa</fullName>
    </recommendedName>
</protein>
<comment type="caution">
    <text evidence="11">The sequence shown here is derived from an EMBL/GenBank/DDBJ whole genome shotgun (WGS) entry which is preliminary data.</text>
</comment>
<dbReference type="InterPro" id="IPR038774">
    <property type="entry name" value="CEP162-like"/>
</dbReference>
<feature type="compositionally biased region" description="Gly residues" evidence="10">
    <location>
        <begin position="468"/>
        <end position="477"/>
    </location>
</feature>
<evidence type="ECO:0000256" key="8">
    <source>
        <dbReference type="ARBA" id="ARBA00023212"/>
    </source>
</evidence>
<feature type="coiled-coil region" evidence="9">
    <location>
        <begin position="197"/>
        <end position="253"/>
    </location>
</feature>
<feature type="region of interest" description="Disordered" evidence="10">
    <location>
        <begin position="174"/>
        <end position="194"/>
    </location>
</feature>
<dbReference type="PANTHER" id="PTHR34031:SF1">
    <property type="entry name" value="CENTROSOMAL PROTEIN OF 162 KDA"/>
    <property type="match status" value="1"/>
</dbReference>
<evidence type="ECO:0000256" key="1">
    <source>
        <dbReference type="ARBA" id="ARBA00004114"/>
    </source>
</evidence>
<feature type="region of interest" description="Disordered" evidence="10">
    <location>
        <begin position="564"/>
        <end position="609"/>
    </location>
</feature>
<keyword evidence="4" id="KW-0963">Cytoplasm</keyword>
<feature type="coiled-coil region" evidence="9">
    <location>
        <begin position="628"/>
        <end position="830"/>
    </location>
</feature>
<evidence type="ECO:0000256" key="10">
    <source>
        <dbReference type="SAM" id="MobiDB-lite"/>
    </source>
</evidence>